<keyword evidence="4 7" id="KW-1133">Transmembrane helix</keyword>
<dbReference type="PANTHER" id="PTHR30572">
    <property type="entry name" value="MEMBRANE COMPONENT OF TRANSPORTER-RELATED"/>
    <property type="match status" value="1"/>
</dbReference>
<evidence type="ECO:0000256" key="5">
    <source>
        <dbReference type="ARBA" id="ARBA00023136"/>
    </source>
</evidence>
<dbReference type="PANTHER" id="PTHR30572:SF4">
    <property type="entry name" value="ABC TRANSPORTER PERMEASE YTRF"/>
    <property type="match status" value="1"/>
</dbReference>
<evidence type="ECO:0000313" key="10">
    <source>
        <dbReference type="EMBL" id="SCU74677.1"/>
    </source>
</evidence>
<dbReference type="Pfam" id="PF12704">
    <property type="entry name" value="MacB_PCD"/>
    <property type="match status" value="1"/>
</dbReference>
<evidence type="ECO:0000256" key="1">
    <source>
        <dbReference type="ARBA" id="ARBA00004651"/>
    </source>
</evidence>
<reference evidence="10" key="1">
    <citation type="submission" date="2016-09" db="EMBL/GenBank/DDBJ databases">
        <authorList>
            <person name="Capua I."/>
            <person name="De Benedictis P."/>
            <person name="Joannis T."/>
            <person name="Lombin L.H."/>
            <person name="Cattoli G."/>
        </authorList>
    </citation>
    <scope>NUCLEOTIDE SEQUENCE</scope>
    <source>
        <strain evidence="10">B9</strain>
    </source>
</reference>
<feature type="transmembrane region" description="Helical" evidence="7">
    <location>
        <begin position="278"/>
        <end position="299"/>
    </location>
</feature>
<organism evidence="10">
    <name type="scientific">Cupriavidus necator</name>
    <name type="common">Alcaligenes eutrophus</name>
    <name type="synonym">Ralstonia eutropha</name>
    <dbReference type="NCBI Taxonomy" id="106590"/>
    <lineage>
        <taxon>Bacteria</taxon>
        <taxon>Pseudomonadati</taxon>
        <taxon>Pseudomonadota</taxon>
        <taxon>Betaproteobacteria</taxon>
        <taxon>Burkholderiales</taxon>
        <taxon>Burkholderiaceae</taxon>
        <taxon>Cupriavidus</taxon>
    </lineage>
</organism>
<comment type="subcellular location">
    <subcellularLocation>
        <location evidence="1">Cell membrane</location>
        <topology evidence="1">Multi-pass membrane protein</topology>
    </subcellularLocation>
</comment>
<dbReference type="GO" id="GO:0022857">
    <property type="term" value="F:transmembrane transporter activity"/>
    <property type="evidence" value="ECO:0007669"/>
    <property type="project" value="TreeGrafter"/>
</dbReference>
<name>A0A1K0IBL2_CUPNE</name>
<evidence type="ECO:0000256" key="3">
    <source>
        <dbReference type="ARBA" id="ARBA00022692"/>
    </source>
</evidence>
<dbReference type="InterPro" id="IPR003838">
    <property type="entry name" value="ABC3_permease_C"/>
</dbReference>
<dbReference type="GO" id="GO:0005886">
    <property type="term" value="C:plasma membrane"/>
    <property type="evidence" value="ECO:0007669"/>
    <property type="project" value="UniProtKB-SubCell"/>
</dbReference>
<sequence length="419" mass="45082">MMRLGLRNLLRSPARLLIVALLIGVPFFLLLVMQAIGQAAQQQTEVLKQNVNNTLQLRARGAMGHVNMVGNEDLLPQDALERVRQVEHVARVEPYLLAMTPTESTNFAMIVGVTPGDTKRLESHGEAGNPRILAGRDLTEADRGQQVAIVGQGFAKWAGIAPKDLDHATVTLDLQRTHPVIFALDRPPAALKIVGIYASGYVFGDMQLFLPIDTFREIYGVPAGISWLFVKADSAEHLPQLEQKLRALLGDVADIIAPTNAAEFQNTATRAVLRLTQAGAVLAAVLMVVVVFFVMLLVVRERAWEIGTFKALGASNRGILLGFLTEALALCAVGALLGTLLFRIWGGPLAQQAFGLGVAPFLPAQYKDTLIQALPLTADIGLATAGLLVLVDVVAALAGSAWGARQIVRLSPMEAIRHE</sequence>
<feature type="transmembrane region" description="Helical" evidence="7">
    <location>
        <begin position="380"/>
        <end position="404"/>
    </location>
</feature>
<feature type="domain" description="ABC3 transporter permease C-terminal" evidence="8">
    <location>
        <begin position="280"/>
        <end position="409"/>
    </location>
</feature>
<dbReference type="RefSeq" id="WP_340522343.1">
    <property type="nucleotide sequence ID" value="NZ_FMSH01000107.1"/>
</dbReference>
<dbReference type="AlphaFoldDB" id="A0A1K0IBL2"/>
<evidence type="ECO:0000256" key="7">
    <source>
        <dbReference type="SAM" id="Phobius"/>
    </source>
</evidence>
<proteinExistence type="inferred from homology"/>
<evidence type="ECO:0008006" key="11">
    <source>
        <dbReference type="Google" id="ProtNLM"/>
    </source>
</evidence>
<comment type="similarity">
    <text evidence="6">Belongs to the ABC-4 integral membrane protein family.</text>
</comment>
<feature type="domain" description="MacB-like periplasmic core" evidence="9">
    <location>
        <begin position="18"/>
        <end position="248"/>
    </location>
</feature>
<feature type="transmembrane region" description="Helical" evidence="7">
    <location>
        <begin position="319"/>
        <end position="345"/>
    </location>
</feature>
<dbReference type="EMBL" id="FMSH01000107">
    <property type="protein sequence ID" value="SCU74677.1"/>
    <property type="molecule type" value="Genomic_DNA"/>
</dbReference>
<evidence type="ECO:0000256" key="2">
    <source>
        <dbReference type="ARBA" id="ARBA00022475"/>
    </source>
</evidence>
<dbReference type="Pfam" id="PF02687">
    <property type="entry name" value="FtsX"/>
    <property type="match status" value="1"/>
</dbReference>
<keyword evidence="3 7" id="KW-0812">Transmembrane</keyword>
<evidence type="ECO:0000256" key="6">
    <source>
        <dbReference type="ARBA" id="ARBA00038076"/>
    </source>
</evidence>
<evidence type="ECO:0000259" key="8">
    <source>
        <dbReference type="Pfam" id="PF02687"/>
    </source>
</evidence>
<evidence type="ECO:0000259" key="9">
    <source>
        <dbReference type="Pfam" id="PF12704"/>
    </source>
</evidence>
<keyword evidence="2" id="KW-1003">Cell membrane</keyword>
<gene>
    <name evidence="10" type="ORF">CNECB9_1950017</name>
</gene>
<accession>A0A1K0IBL2</accession>
<protein>
    <recommendedName>
        <fullName evidence="11">ABC transporter permease</fullName>
    </recommendedName>
</protein>
<dbReference type="InterPro" id="IPR025857">
    <property type="entry name" value="MacB_PCD"/>
</dbReference>
<evidence type="ECO:0000256" key="4">
    <source>
        <dbReference type="ARBA" id="ARBA00022989"/>
    </source>
</evidence>
<keyword evidence="5 7" id="KW-0472">Membrane</keyword>
<dbReference type="InterPro" id="IPR050250">
    <property type="entry name" value="Macrolide_Exporter_MacB"/>
</dbReference>